<evidence type="ECO:0000313" key="2">
    <source>
        <dbReference type="Proteomes" id="UP001292094"/>
    </source>
</evidence>
<keyword evidence="2" id="KW-1185">Reference proteome</keyword>
<dbReference type="EMBL" id="JAWZYT010000136">
    <property type="protein sequence ID" value="KAK4327635.1"/>
    <property type="molecule type" value="Genomic_DNA"/>
</dbReference>
<dbReference type="Proteomes" id="UP001292094">
    <property type="component" value="Unassembled WGS sequence"/>
</dbReference>
<gene>
    <name evidence="1" type="ORF">Pmani_001908</name>
</gene>
<sequence length="98" mass="11089">MANGTGLLLCAMYRSPRQGHDPINFLTEHLDDLLTRHRCRHVLIMEGAAYENLLMVQGLTDQPMNVVEHWIPPSQTWARTPSPVTNLDRLVALTIMPS</sequence>
<accession>A0AAE1UR26</accession>
<comment type="caution">
    <text evidence="1">The sequence shown here is derived from an EMBL/GenBank/DDBJ whole genome shotgun (WGS) entry which is preliminary data.</text>
</comment>
<evidence type="ECO:0000313" key="1">
    <source>
        <dbReference type="EMBL" id="KAK4327635.1"/>
    </source>
</evidence>
<proteinExistence type="predicted"/>
<organism evidence="1 2">
    <name type="scientific">Petrolisthes manimaculis</name>
    <dbReference type="NCBI Taxonomy" id="1843537"/>
    <lineage>
        <taxon>Eukaryota</taxon>
        <taxon>Metazoa</taxon>
        <taxon>Ecdysozoa</taxon>
        <taxon>Arthropoda</taxon>
        <taxon>Crustacea</taxon>
        <taxon>Multicrustacea</taxon>
        <taxon>Malacostraca</taxon>
        <taxon>Eumalacostraca</taxon>
        <taxon>Eucarida</taxon>
        <taxon>Decapoda</taxon>
        <taxon>Pleocyemata</taxon>
        <taxon>Anomura</taxon>
        <taxon>Galatheoidea</taxon>
        <taxon>Porcellanidae</taxon>
        <taxon>Petrolisthes</taxon>
    </lineage>
</organism>
<name>A0AAE1UR26_9EUCA</name>
<protein>
    <submittedName>
        <fullName evidence="1">Uncharacterized protein</fullName>
    </submittedName>
</protein>
<dbReference type="AlphaFoldDB" id="A0AAE1UR26"/>
<reference evidence="1" key="1">
    <citation type="submission" date="2023-11" db="EMBL/GenBank/DDBJ databases">
        <title>Genome assemblies of two species of porcelain crab, Petrolisthes cinctipes and Petrolisthes manimaculis (Anomura: Porcellanidae).</title>
        <authorList>
            <person name="Angst P."/>
        </authorList>
    </citation>
    <scope>NUCLEOTIDE SEQUENCE</scope>
    <source>
        <strain evidence="1">PB745_02</strain>
        <tissue evidence="1">Gill</tissue>
    </source>
</reference>